<dbReference type="PANTHER" id="PTHR43695">
    <property type="entry name" value="PUTATIVE (AFU_ORTHOLOGUE AFUA_2G17250)-RELATED"/>
    <property type="match status" value="1"/>
</dbReference>
<comment type="caution">
    <text evidence="4">The sequence shown here is derived from an EMBL/GenBank/DDBJ whole genome shotgun (WGS) entry which is preliminary data.</text>
</comment>
<protein>
    <submittedName>
        <fullName evidence="4">Rhamnogalacturonan acetylesterase</fullName>
    </submittedName>
</protein>
<accession>A0ABW6A706</accession>
<dbReference type="Proteomes" id="UP001597511">
    <property type="component" value="Unassembled WGS sequence"/>
</dbReference>
<organism evidence="4 5">
    <name type="scientific">Terrimonas rubra</name>
    <dbReference type="NCBI Taxonomy" id="1035890"/>
    <lineage>
        <taxon>Bacteria</taxon>
        <taxon>Pseudomonadati</taxon>
        <taxon>Bacteroidota</taxon>
        <taxon>Chitinophagia</taxon>
        <taxon>Chitinophagales</taxon>
        <taxon>Chitinophagaceae</taxon>
        <taxon>Terrimonas</taxon>
    </lineage>
</organism>
<dbReference type="RefSeq" id="WP_386099109.1">
    <property type="nucleotide sequence ID" value="NZ_JBHUOZ010000003.1"/>
</dbReference>
<feature type="domain" description="SGNH hydrolase-type esterase" evidence="3">
    <location>
        <begin position="32"/>
        <end position="234"/>
    </location>
</feature>
<evidence type="ECO:0000259" key="3">
    <source>
        <dbReference type="Pfam" id="PF13472"/>
    </source>
</evidence>
<dbReference type="InterPro" id="IPR036514">
    <property type="entry name" value="SGNH_hydro_sf"/>
</dbReference>
<dbReference type="InterPro" id="IPR037459">
    <property type="entry name" value="RhgT-like"/>
</dbReference>
<evidence type="ECO:0000313" key="4">
    <source>
        <dbReference type="EMBL" id="MFD2920547.1"/>
    </source>
</evidence>
<dbReference type="Gene3D" id="3.40.50.1110">
    <property type="entry name" value="SGNH hydrolase"/>
    <property type="match status" value="1"/>
</dbReference>
<sequence length="258" mass="29100">MKHKILIPVLILVAVTSMAFVFNNKKPVLYIIGDSTVKSGKETDKDIIWGWGSLMAPYFDTGKIAIENHAIGGRSSRTFITDGRWDKILATLKKGDYVIMQFGHNDASPLDDTARARGTLKGIGNDSIATYNPIRKQNETVYSYGFYMRRYVRETKAKGAIPIICSPVPRNNWKDNKVVPNDYINWAQQVAKEEGAYYIPLFELISAAYEKMGKTEVDKFFPQDKTHPDKAGSALNAAQVVEGIKNIKKDKLKKYLRK</sequence>
<dbReference type="SUPFAM" id="SSF52266">
    <property type="entry name" value="SGNH hydrolase"/>
    <property type="match status" value="1"/>
</dbReference>
<keyword evidence="2" id="KW-0378">Hydrolase</keyword>
<dbReference type="EMBL" id="JBHUOZ010000003">
    <property type="protein sequence ID" value="MFD2920547.1"/>
    <property type="molecule type" value="Genomic_DNA"/>
</dbReference>
<evidence type="ECO:0000313" key="5">
    <source>
        <dbReference type="Proteomes" id="UP001597511"/>
    </source>
</evidence>
<name>A0ABW6A706_9BACT</name>
<dbReference type="InterPro" id="IPR013830">
    <property type="entry name" value="SGNH_hydro"/>
</dbReference>
<gene>
    <name evidence="4" type="ORF">ACFS6H_12545</name>
</gene>
<dbReference type="CDD" id="cd01821">
    <property type="entry name" value="Rhamnogalacturan_acetylesterase_like"/>
    <property type="match status" value="1"/>
</dbReference>
<proteinExistence type="inferred from homology"/>
<comment type="similarity">
    <text evidence="1">Belongs to the 'GDSL' lipolytic enzyme family.</text>
</comment>
<dbReference type="PANTHER" id="PTHR43695:SF1">
    <property type="entry name" value="RHAMNOGALACTURONAN ACETYLESTERASE"/>
    <property type="match status" value="1"/>
</dbReference>
<reference evidence="5" key="1">
    <citation type="journal article" date="2019" name="Int. J. Syst. Evol. Microbiol.">
        <title>The Global Catalogue of Microorganisms (GCM) 10K type strain sequencing project: providing services to taxonomists for standard genome sequencing and annotation.</title>
        <authorList>
            <consortium name="The Broad Institute Genomics Platform"/>
            <consortium name="The Broad Institute Genome Sequencing Center for Infectious Disease"/>
            <person name="Wu L."/>
            <person name="Ma J."/>
        </authorList>
    </citation>
    <scope>NUCLEOTIDE SEQUENCE [LARGE SCALE GENOMIC DNA]</scope>
    <source>
        <strain evidence="5">KCTC 23299</strain>
    </source>
</reference>
<evidence type="ECO:0000256" key="2">
    <source>
        <dbReference type="ARBA" id="ARBA00022801"/>
    </source>
</evidence>
<evidence type="ECO:0000256" key="1">
    <source>
        <dbReference type="ARBA" id="ARBA00008668"/>
    </source>
</evidence>
<dbReference type="Pfam" id="PF13472">
    <property type="entry name" value="Lipase_GDSL_2"/>
    <property type="match status" value="1"/>
</dbReference>
<keyword evidence="5" id="KW-1185">Reference proteome</keyword>